<evidence type="ECO:0008006" key="4">
    <source>
        <dbReference type="Google" id="ProtNLM"/>
    </source>
</evidence>
<name>A0ABV1H1W4_9FIRM</name>
<dbReference type="Proteomes" id="UP001546774">
    <property type="component" value="Unassembled WGS sequence"/>
</dbReference>
<keyword evidence="1" id="KW-0472">Membrane</keyword>
<protein>
    <recommendedName>
        <fullName evidence="4">FMN-binding protein</fullName>
    </recommendedName>
</protein>
<comment type="caution">
    <text evidence="2">The sequence shown here is derived from an EMBL/GenBank/DDBJ whole genome shotgun (WGS) entry which is preliminary data.</text>
</comment>
<keyword evidence="1" id="KW-1133">Transmembrane helix</keyword>
<feature type="transmembrane region" description="Helical" evidence="1">
    <location>
        <begin position="15"/>
        <end position="37"/>
    </location>
</feature>
<proteinExistence type="predicted"/>
<organism evidence="2 3">
    <name type="scientific">Lachnospira intestinalis</name>
    <dbReference type="NCBI Taxonomy" id="3133158"/>
    <lineage>
        <taxon>Bacteria</taxon>
        <taxon>Bacillati</taxon>
        <taxon>Bacillota</taxon>
        <taxon>Clostridia</taxon>
        <taxon>Lachnospirales</taxon>
        <taxon>Lachnospiraceae</taxon>
        <taxon>Lachnospira</taxon>
    </lineage>
</organism>
<sequence length="155" mass="16182">MNSKTKIIVLHRRELLIGAIAAVIAILLLIFMISSLAGGSKDAAASSVNGAKSVSAGVSACYTPGVYRAGVSLNGNAVDIEVTVDKNSIQNIALVNLSEPVTTLYPSLESTFSELCASVIESGSTKNITYPAENKYTATMLLNAIQTALDKCTIQ</sequence>
<dbReference type="EMBL" id="JBBMFS010000001">
    <property type="protein sequence ID" value="MEQ2553478.1"/>
    <property type="molecule type" value="Genomic_DNA"/>
</dbReference>
<evidence type="ECO:0000256" key="1">
    <source>
        <dbReference type="SAM" id="Phobius"/>
    </source>
</evidence>
<evidence type="ECO:0000313" key="3">
    <source>
        <dbReference type="Proteomes" id="UP001546774"/>
    </source>
</evidence>
<keyword evidence="1" id="KW-0812">Transmembrane</keyword>
<gene>
    <name evidence="2" type="ORF">WMO37_00395</name>
</gene>
<evidence type="ECO:0000313" key="2">
    <source>
        <dbReference type="EMBL" id="MEQ2553478.1"/>
    </source>
</evidence>
<keyword evidence="3" id="KW-1185">Reference proteome</keyword>
<reference evidence="2" key="1">
    <citation type="submission" date="2024-03" db="EMBL/GenBank/DDBJ databases">
        <title>Human intestinal bacterial collection.</title>
        <authorList>
            <person name="Pauvert C."/>
            <person name="Hitch T.C.A."/>
            <person name="Clavel T."/>
        </authorList>
    </citation>
    <scope>NUCLEOTIDE SEQUENCE [LARGE SCALE GENOMIC DNA]</scope>
    <source>
        <strain evidence="2">CLA-AA-H89B</strain>
    </source>
</reference>
<accession>A0ABV1H1W4</accession>